<dbReference type="PANTHER" id="PTHR33823">
    <property type="entry name" value="RNA POLYMERASE-BINDING TRANSCRIPTION FACTOR DKSA-RELATED"/>
    <property type="match status" value="1"/>
</dbReference>
<feature type="domain" description="Zinc finger DksA/TraR C4-type" evidence="5">
    <location>
        <begin position="93"/>
        <end position="124"/>
    </location>
</feature>
<accession>A0A1G8HKT5</accession>
<dbReference type="AlphaFoldDB" id="A0A1G8HKT5"/>
<keyword evidence="1" id="KW-0479">Metal-binding</keyword>
<name>A0A1G8HKT5_9RHOB</name>
<reference evidence="6 7" key="1">
    <citation type="submission" date="2016-10" db="EMBL/GenBank/DDBJ databases">
        <authorList>
            <person name="de Groot N.N."/>
        </authorList>
    </citation>
    <scope>NUCLEOTIDE SEQUENCE [LARGE SCALE GENOMIC DNA]</scope>
    <source>
        <strain evidence="6 7">DSM 28010</strain>
    </source>
</reference>
<dbReference type="GO" id="GO:0008270">
    <property type="term" value="F:zinc ion binding"/>
    <property type="evidence" value="ECO:0007669"/>
    <property type="project" value="UniProtKB-KW"/>
</dbReference>
<evidence type="ECO:0000256" key="2">
    <source>
        <dbReference type="ARBA" id="ARBA00022771"/>
    </source>
</evidence>
<dbReference type="STRING" id="490829.SAMN05421850_101554"/>
<evidence type="ECO:0000259" key="5">
    <source>
        <dbReference type="Pfam" id="PF01258"/>
    </source>
</evidence>
<dbReference type="InterPro" id="IPR000962">
    <property type="entry name" value="Znf_DskA_TraR"/>
</dbReference>
<dbReference type="Pfam" id="PF01258">
    <property type="entry name" value="zf-dskA_traR"/>
    <property type="match status" value="1"/>
</dbReference>
<protein>
    <submittedName>
        <fullName evidence="6">DnaK suppressor protein</fullName>
    </submittedName>
</protein>
<dbReference type="PROSITE" id="PS51128">
    <property type="entry name" value="ZF_DKSA_2"/>
    <property type="match status" value="1"/>
</dbReference>
<feature type="zinc finger region" description="dksA C4-type" evidence="4">
    <location>
        <begin position="98"/>
        <end position="122"/>
    </location>
</feature>
<gene>
    <name evidence="6" type="ORF">SAMN05421850_101554</name>
</gene>
<dbReference type="Proteomes" id="UP000199340">
    <property type="component" value="Unassembled WGS sequence"/>
</dbReference>
<evidence type="ECO:0000256" key="4">
    <source>
        <dbReference type="PROSITE-ProRule" id="PRU00510"/>
    </source>
</evidence>
<dbReference type="PANTHER" id="PTHR33823:SF4">
    <property type="entry name" value="GENERAL STRESS PROTEIN 16O"/>
    <property type="match status" value="1"/>
</dbReference>
<dbReference type="Gene3D" id="1.20.120.910">
    <property type="entry name" value="DksA, coiled-coil domain"/>
    <property type="match status" value="1"/>
</dbReference>
<keyword evidence="7" id="KW-1185">Reference proteome</keyword>
<sequence length="125" mass="14022">MRKRKPVMKGIAIMDETAQNQFRTLLRARLDEIESADALGKQGQETVQLDQQSVGRLSRQDALLNQSMAKANQNRRTNEAQRLRLALTRLEEGDYGFCTDCGEEIAAKRLELDPATPKCISCARG</sequence>
<dbReference type="RefSeq" id="WP_245723261.1">
    <property type="nucleotide sequence ID" value="NZ_FNEB01000001.1"/>
</dbReference>
<evidence type="ECO:0000313" key="7">
    <source>
        <dbReference type="Proteomes" id="UP000199340"/>
    </source>
</evidence>
<evidence type="ECO:0000313" key="6">
    <source>
        <dbReference type="EMBL" id="SDI07306.1"/>
    </source>
</evidence>
<organism evidence="6 7">
    <name type="scientific">Lutimaribacter saemankumensis</name>
    <dbReference type="NCBI Taxonomy" id="490829"/>
    <lineage>
        <taxon>Bacteria</taxon>
        <taxon>Pseudomonadati</taxon>
        <taxon>Pseudomonadota</taxon>
        <taxon>Alphaproteobacteria</taxon>
        <taxon>Rhodobacterales</taxon>
        <taxon>Roseobacteraceae</taxon>
        <taxon>Lutimaribacter</taxon>
    </lineage>
</organism>
<keyword evidence="2" id="KW-0863">Zinc-finger</keyword>
<dbReference type="SUPFAM" id="SSF57716">
    <property type="entry name" value="Glucocorticoid receptor-like (DNA-binding domain)"/>
    <property type="match status" value="1"/>
</dbReference>
<keyword evidence="3" id="KW-0862">Zinc</keyword>
<proteinExistence type="predicted"/>
<dbReference type="EMBL" id="FNEB01000001">
    <property type="protein sequence ID" value="SDI07306.1"/>
    <property type="molecule type" value="Genomic_DNA"/>
</dbReference>
<evidence type="ECO:0000256" key="3">
    <source>
        <dbReference type="ARBA" id="ARBA00022833"/>
    </source>
</evidence>
<evidence type="ECO:0000256" key="1">
    <source>
        <dbReference type="ARBA" id="ARBA00022723"/>
    </source>
</evidence>